<evidence type="ECO:0000256" key="1">
    <source>
        <dbReference type="SAM" id="Coils"/>
    </source>
</evidence>
<feature type="compositionally biased region" description="Acidic residues" evidence="2">
    <location>
        <begin position="16"/>
        <end position="32"/>
    </location>
</feature>
<feature type="coiled-coil region" evidence="1">
    <location>
        <begin position="278"/>
        <end position="337"/>
    </location>
</feature>
<feature type="coiled-coil region" evidence="1">
    <location>
        <begin position="435"/>
        <end position="518"/>
    </location>
</feature>
<dbReference type="Proteomes" id="UP000660262">
    <property type="component" value="Unassembled WGS sequence"/>
</dbReference>
<evidence type="ECO:0000313" key="4">
    <source>
        <dbReference type="Proteomes" id="UP000660262"/>
    </source>
</evidence>
<evidence type="ECO:0000313" key="3">
    <source>
        <dbReference type="EMBL" id="GHP08480.1"/>
    </source>
</evidence>
<feature type="region of interest" description="Disordered" evidence="2">
    <location>
        <begin position="1"/>
        <end position="34"/>
    </location>
</feature>
<organism evidence="3 4">
    <name type="scientific">Pycnococcus provasolii</name>
    <dbReference type="NCBI Taxonomy" id="41880"/>
    <lineage>
        <taxon>Eukaryota</taxon>
        <taxon>Viridiplantae</taxon>
        <taxon>Chlorophyta</taxon>
        <taxon>Pseudoscourfieldiophyceae</taxon>
        <taxon>Pseudoscourfieldiales</taxon>
        <taxon>Pycnococcaceae</taxon>
        <taxon>Pycnococcus</taxon>
    </lineage>
</organism>
<protein>
    <submittedName>
        <fullName evidence="3">Coiled-coil domain containing 41</fullName>
    </submittedName>
</protein>
<sequence>MSSTSEDGGNVISGGAEEEEEEEEVTADDDLLSDTSPLYNTFYALKAENDALRANFDALKDVHVTLANKCRALDGDKAQKDTQLRNLQQLLEQWRLELEQKQVALDEAKSQALTQGQVESLRQRIIAEIEGPHREQCAALEREAEGVQEQLNILRREHDRMRGEHEYSGAKHAKELAESRTEHDAERDALNREAEALKARVAKLASASTRATALEQELAAKSRALSDLKSEVEAVRREKEAAANAAAAEVFNASNGASRHAERLLEMKRATEVAERRARHASAELAAVQSANEMLNQQLMQAETQLAAARASLDERARKHEEEVAAERRKAANAERAWEAERASLAEANAQRESRLTELAREYKADVARVRAEGEAATEAAGDRFSAERRRLESMLAEAKARVESLEASRVTDGKEADRRHETLKGEVLAAQRDAVDARAEARASQRAAEKLTAELEESRATTTRVRDEADRIAEENRRNVGRLGELAQQLEEARTAVRRLEANVAAANAESAESARKMEVARAENDLNIQAAKRQAEFQSQTIIARATEFVGDLETRYMSSIGKARRKLRRAGARLRGAAKDRAQMLIRQGELDARNSALRRAHRGLLNTDAAAASTMPTKNATGEIAAQLAAMKAAAEVRLKALNA</sequence>
<dbReference type="EMBL" id="BNJQ01000021">
    <property type="protein sequence ID" value="GHP08480.1"/>
    <property type="molecule type" value="Genomic_DNA"/>
</dbReference>
<comment type="caution">
    <text evidence="3">The sequence shown here is derived from an EMBL/GenBank/DDBJ whole genome shotgun (WGS) entry which is preliminary data.</text>
</comment>
<reference evidence="3" key="1">
    <citation type="submission" date="2020-10" db="EMBL/GenBank/DDBJ databases">
        <title>Unveiling of a novel bifunctional photoreceptor, Dualchrome1, isolated from a cosmopolitan green alga.</title>
        <authorList>
            <person name="Suzuki S."/>
            <person name="Kawachi M."/>
        </authorList>
    </citation>
    <scope>NUCLEOTIDE SEQUENCE</scope>
    <source>
        <strain evidence="3">NIES 2893</strain>
    </source>
</reference>
<gene>
    <name evidence="3" type="ORF">PPROV_000721800</name>
</gene>
<name>A0A830HRU9_9CHLO</name>
<proteinExistence type="predicted"/>
<feature type="coiled-coil region" evidence="1">
    <location>
        <begin position="77"/>
        <end position="111"/>
    </location>
</feature>
<keyword evidence="1" id="KW-0175">Coiled coil</keyword>
<feature type="region of interest" description="Disordered" evidence="2">
    <location>
        <begin position="162"/>
        <end position="188"/>
    </location>
</feature>
<keyword evidence="4" id="KW-1185">Reference proteome</keyword>
<evidence type="ECO:0000256" key="2">
    <source>
        <dbReference type="SAM" id="MobiDB-lite"/>
    </source>
</evidence>
<accession>A0A830HRU9</accession>
<dbReference type="AlphaFoldDB" id="A0A830HRU9"/>